<gene>
    <name evidence="5" type="ORF">OLMES_0176</name>
</gene>
<feature type="domain" description="ATPase AAA-type core" evidence="2">
    <location>
        <begin position="1290"/>
        <end position="1364"/>
    </location>
</feature>
<feature type="coiled-coil region" evidence="1">
    <location>
        <begin position="572"/>
        <end position="620"/>
    </location>
</feature>
<accession>A0A1Y0I4A1</accession>
<dbReference type="Pfam" id="PF00004">
    <property type="entry name" value="AAA"/>
    <property type="match status" value="1"/>
</dbReference>
<dbReference type="GO" id="GO:0005524">
    <property type="term" value="F:ATP binding"/>
    <property type="evidence" value="ECO:0007669"/>
    <property type="project" value="InterPro"/>
</dbReference>
<dbReference type="GO" id="GO:0016887">
    <property type="term" value="F:ATP hydrolysis activity"/>
    <property type="evidence" value="ECO:0007669"/>
    <property type="project" value="InterPro"/>
</dbReference>
<dbReference type="SUPFAM" id="SSF52540">
    <property type="entry name" value="P-loop containing nucleoside triphosphate hydrolases"/>
    <property type="match status" value="1"/>
</dbReference>
<sequence length="1760" mass="199770">METDAKLDNAVATGNAYDVLKRRLNEQADTLLSSVNDLNARREAEFGASALDIKGRARIRTENNCVARDIIRVGDWMLFGYNVFLGLKTDTKVDDVFTLFQLEETESGFDIHPCDATGTFLDYPEFKTHFSELYKYYKHARLVELKLQNAMLLASFQISDRVTDIKVFRWSLNPDGSVKDYIDNRGERDIAPPPTHDFEWLEADRQQFVEGRHPHLNIDDVLFIDNIQGTITFKIENNTDTGHGIFSEPVEDENQSLDDGEFGYTKVGDLYVVKILPYRENQCRFYIFNPLLEQVIRVDDIGDACRRLPEDHGLIFPNGYYLSTGEFKSFDQAFTDLHFRRMEKSPNGEDVLYVFYEPKEGRVVLYSYNLIRKAIDNPLSGHGYALFPDGCLLLCYAEDEPTRLHPVQIWQTSFMSDEYALTTGSSNSELGRIGNPELVRGIADLRTIYQLACKNQVSTAHFAELIRQLDRLFDHYHWLDNETLGQFEPQLRHLRESVEQILDEYEKVAALQKQSLQALNQAGEKVDEIIRNIQPDAWHTPLEFIQSLQQIRLQRGHLTTLQSQRYVDKNRLAELDGRLQAQETRLSELTATFLQKDNALEVYDKKLQSLQEKSSSVTNRKDLKPLLTEFAELAAGLEMVSELVAGLDIDDVVVKTQIIEDLSAWFARINQAKARTENQAKSLGAAEAKAEFAAQFRLLDQAAQSALGQANSPDKCDELLARVMSQLQEIEGQFSDFDEFLADLINKRETLQESFERRRQALFEEQQRRAHNLAEAGKRILQSIEKRSQQIAELDALNAFFASDPLCQKIRELIEQLRAAQAAVQADDIEARLKAAKDQALRGQRDKAELFEGDGAIVRLGKHKFSVNRQELSVTVIPREDDLYLHLTGTDYFEALANPDLLSAKPYWQMTIASENDQVYRAEFLTYLCWQQIQHGEGGFAGKSAEQWLQDEKALSSAVSREAGARYQEGYEKGIHDHDAMKLLVALLKLEQEADLLRYPGRVRSLAVMYWANHQSAALCQRYRIQARAEHDRRKAFTRGGVSEVLLESVASELQQFAQATLLNYSPRECGQAADYLVAELGQEELSFIQSQDAAQLVELFTDFLKARNLWSRYQSTLGELKGLPGERWRLTEAWLTDFMAQLISEGQENSDALQRALQEAISLLNGDNRVSRRPRIAPLALQVEGLLGNHRRLETQTLTLQLDEFLDRLDRHSREIIPAWKQYLDLKQAAVNAARERLRISEFIPRPLTSFVRNKLINDCYLPLIGDNLAKQMGTVGENKRTDLMGLLMMISPPGYGKTTLMEYVASRLGLIFMKINCPSLGHDVISLDPAQAPHATARQELQKLNLALEMGNNVMLYLDDIQHTHPEFLQKFISLCDGTRRIEGVWQDKTKTYDFRGKKMCVVMSGNPYTESGEAFKVPDMLANRADIYNLGDILGGMEEAFELSYLENSMTSNAVLAPLATRSQQDFYRFVNMAKGKPVNTSDFEQDYNAAETREITETLKRMLRVQQVVLAVNQGYIASSAQADQYRTEPPFKLQGSYRNMNKLTEKVSAVMTDAELEQLIDDHYLGESQLLTQGAEENLLKLKEMRGVLTETESARWQTIKADFRKNLQAGGADQDTGQKVVRQLINIADALQHQVQQQKLLQEQESQGQSGQAGDVAQATTDSQLEIQQGYIDALQTLVKRMESLTAAAPEVNVTVDQPPQQELEKTMAAIAKTFNESLVPLVQLMNGKMDLDLKTHKTMAKVLETLGDFKGNG</sequence>
<reference evidence="5 6" key="1">
    <citation type="submission" date="2017-05" db="EMBL/GenBank/DDBJ databases">
        <title>Genomic insights into alkan degradation activity of Oleiphilus messinensis.</title>
        <authorList>
            <person name="Kozyavkin S.A."/>
            <person name="Slesarev A.I."/>
            <person name="Golyshin P.N."/>
            <person name="Korzhenkov A."/>
            <person name="Golyshina O.N."/>
            <person name="Toshchakov S.V."/>
        </authorList>
    </citation>
    <scope>NUCLEOTIDE SEQUENCE [LARGE SCALE GENOMIC DNA]</scope>
    <source>
        <strain evidence="5 6">ME102</strain>
    </source>
</reference>
<dbReference type="InterPro" id="IPR057224">
    <property type="entry name" value="DUF7902"/>
</dbReference>
<dbReference type="Pfam" id="PF25472">
    <property type="entry name" value="DUF7902"/>
    <property type="match status" value="1"/>
</dbReference>
<dbReference type="InterPro" id="IPR020958">
    <property type="entry name" value="DUF3686"/>
</dbReference>
<dbReference type="KEGG" id="ome:OLMES_0176"/>
<proteinExistence type="predicted"/>
<dbReference type="InterPro" id="IPR027417">
    <property type="entry name" value="P-loop_NTPase"/>
</dbReference>
<feature type="domain" description="DUF3686" evidence="3">
    <location>
        <begin position="33"/>
        <end position="477"/>
    </location>
</feature>
<evidence type="ECO:0000313" key="5">
    <source>
        <dbReference type="EMBL" id="ARU54284.1"/>
    </source>
</evidence>
<protein>
    <submittedName>
        <fullName evidence="5">DNA repair ATPase</fullName>
    </submittedName>
</protein>
<feature type="coiled-coil region" evidence="1">
    <location>
        <begin position="810"/>
        <end position="846"/>
    </location>
</feature>
<organism evidence="5 6">
    <name type="scientific">Oleiphilus messinensis</name>
    <dbReference type="NCBI Taxonomy" id="141451"/>
    <lineage>
        <taxon>Bacteria</taxon>
        <taxon>Pseudomonadati</taxon>
        <taxon>Pseudomonadota</taxon>
        <taxon>Gammaproteobacteria</taxon>
        <taxon>Oceanospirillales</taxon>
        <taxon>Oleiphilaceae</taxon>
        <taxon>Oleiphilus</taxon>
    </lineage>
</organism>
<keyword evidence="1" id="KW-0175">Coiled coil</keyword>
<dbReference type="Pfam" id="PF12458">
    <property type="entry name" value="DUF3686"/>
    <property type="match status" value="1"/>
</dbReference>
<dbReference type="Gene3D" id="3.40.50.300">
    <property type="entry name" value="P-loop containing nucleotide triphosphate hydrolases"/>
    <property type="match status" value="1"/>
</dbReference>
<evidence type="ECO:0000259" key="4">
    <source>
        <dbReference type="Pfam" id="PF25472"/>
    </source>
</evidence>
<evidence type="ECO:0000256" key="1">
    <source>
        <dbReference type="SAM" id="Coils"/>
    </source>
</evidence>
<dbReference type="OrthoDB" id="9814769at2"/>
<evidence type="ECO:0000259" key="2">
    <source>
        <dbReference type="Pfam" id="PF00004"/>
    </source>
</evidence>
<evidence type="ECO:0000313" key="6">
    <source>
        <dbReference type="Proteomes" id="UP000196027"/>
    </source>
</evidence>
<keyword evidence="6" id="KW-1185">Reference proteome</keyword>
<name>A0A1Y0I4A1_9GAMM</name>
<dbReference type="RefSeq" id="WP_087459502.1">
    <property type="nucleotide sequence ID" value="NZ_CP021425.1"/>
</dbReference>
<dbReference type="InterPro" id="IPR003959">
    <property type="entry name" value="ATPase_AAA_core"/>
</dbReference>
<dbReference type="Proteomes" id="UP000196027">
    <property type="component" value="Chromosome"/>
</dbReference>
<feature type="domain" description="DUF7902" evidence="4">
    <location>
        <begin position="598"/>
        <end position="681"/>
    </location>
</feature>
<evidence type="ECO:0000259" key="3">
    <source>
        <dbReference type="Pfam" id="PF12458"/>
    </source>
</evidence>
<dbReference type="EMBL" id="CP021425">
    <property type="protein sequence ID" value="ARU54284.1"/>
    <property type="molecule type" value="Genomic_DNA"/>
</dbReference>